<dbReference type="SUPFAM" id="SSF56935">
    <property type="entry name" value="Porins"/>
    <property type="match status" value="1"/>
</dbReference>
<evidence type="ECO:0000313" key="17">
    <source>
        <dbReference type="Proteomes" id="UP001193680"/>
    </source>
</evidence>
<keyword evidence="7 12" id="KW-0798">TonB box</keyword>
<comment type="caution">
    <text evidence="16">The sequence shown here is derived from an EMBL/GenBank/DDBJ whole genome shotgun (WGS) entry which is preliminary data.</text>
</comment>
<dbReference type="Pfam" id="PF00593">
    <property type="entry name" value="TonB_dep_Rec_b-barrel"/>
    <property type="match status" value="1"/>
</dbReference>
<dbReference type="Pfam" id="PF07715">
    <property type="entry name" value="Plug"/>
    <property type="match status" value="1"/>
</dbReference>
<evidence type="ECO:0000256" key="12">
    <source>
        <dbReference type="RuleBase" id="RU003357"/>
    </source>
</evidence>
<evidence type="ECO:0000256" key="4">
    <source>
        <dbReference type="ARBA" id="ARBA00022452"/>
    </source>
</evidence>
<evidence type="ECO:0000256" key="8">
    <source>
        <dbReference type="ARBA" id="ARBA00023136"/>
    </source>
</evidence>
<proteinExistence type="inferred from homology"/>
<dbReference type="Gene3D" id="2.40.170.20">
    <property type="entry name" value="TonB-dependent receptor, beta-barrel domain"/>
    <property type="match status" value="1"/>
</dbReference>
<evidence type="ECO:0000256" key="3">
    <source>
        <dbReference type="ARBA" id="ARBA00022448"/>
    </source>
</evidence>
<feature type="domain" description="TonB-dependent receptor-like beta-barrel" evidence="14">
    <location>
        <begin position="225"/>
        <end position="644"/>
    </location>
</feature>
<evidence type="ECO:0000256" key="11">
    <source>
        <dbReference type="PROSITE-ProRule" id="PRU01360"/>
    </source>
</evidence>
<dbReference type="InterPro" id="IPR012910">
    <property type="entry name" value="Plug_dom"/>
</dbReference>
<sequence>MKSLIRMKPVSLAVAICLSPHLQAFAADESGVFTLGAIEVTEQSDSKGHVEIVTQEHIRSRGQTNAGEAIADVPGVSIQSGGRRAETRANIRGFDSRQITLNLDGIPIYIPYDGNIDLSRFLIADLSRIEISKSLGSLLEGPNNMGGSINLVTRRPDRAMEVDANIGFEAGKNGVFKNAQNIQVGSRLNERFYLSGGIARVFSDDFPLSDDLEPTLNGGTIYQDEGDRLHSGSESTTGNLKIGFTPNSEDEYALSYYRTEGRKDSPPYAGSADSVRYWDWPQWDKESLYYVGHTQFGQGYVKTRLFYDHFENALNSYDDDTYSSVTKGYAFRSQYDDHSIGGSIEAGVQLDNHLVKTALHIKHDEHKERDLNKDNATVDQSWRTYRGHTYSLGLEDHIQLSPQADLTLGYRHDIYELTLTDDGDPANAPQGSQEKDNFQIKTSYDLGAHRLFAGISLKSRFPNMKDLFSYRLGQAIPNVNLQAEQAIHYEIGSKGVSGSLNYQANLFYSDIEDAIESVTVASTECGGTTCLQNQNVGKATSKGAELKLNYPLNEQWDASLNYAYLLRDLADKTLVPTYSPEHTARASLDWYPQSKWNFGIDWRYQSDSETNTDGSRPVVAFSLWDLRAHYDINKNFSTDVVLKNALDSNYEIAEGDPMPGRTLWANLHARF</sequence>
<keyword evidence="6 13" id="KW-0732">Signal</keyword>
<dbReference type="Proteomes" id="UP001193680">
    <property type="component" value="Unassembled WGS sequence"/>
</dbReference>
<dbReference type="RefSeq" id="WP_185978370.1">
    <property type="nucleotide sequence ID" value="NZ_JACBGI020000013.1"/>
</dbReference>
<organism evidence="16 17">
    <name type="scientific">Thiomicrorhabdus heinhorstiae</name>
    <dbReference type="NCBI Taxonomy" id="2748010"/>
    <lineage>
        <taxon>Bacteria</taxon>
        <taxon>Pseudomonadati</taxon>
        <taxon>Pseudomonadota</taxon>
        <taxon>Gammaproteobacteria</taxon>
        <taxon>Thiotrichales</taxon>
        <taxon>Piscirickettsiaceae</taxon>
        <taxon>Thiomicrorhabdus</taxon>
    </lineage>
</organism>
<keyword evidence="10 11" id="KW-0998">Cell outer membrane</keyword>
<dbReference type="InterPro" id="IPR037066">
    <property type="entry name" value="Plug_dom_sf"/>
</dbReference>
<protein>
    <submittedName>
        <fullName evidence="16">TonB-dependent receptor</fullName>
    </submittedName>
</protein>
<evidence type="ECO:0000256" key="7">
    <source>
        <dbReference type="ARBA" id="ARBA00023077"/>
    </source>
</evidence>
<dbReference type="PROSITE" id="PS52016">
    <property type="entry name" value="TONB_DEPENDENT_REC_3"/>
    <property type="match status" value="1"/>
</dbReference>
<evidence type="ECO:0000256" key="10">
    <source>
        <dbReference type="ARBA" id="ARBA00023237"/>
    </source>
</evidence>
<comment type="subcellular location">
    <subcellularLocation>
        <location evidence="1 11">Cell outer membrane</location>
        <topology evidence="1 11">Multi-pass membrane protein</topology>
    </subcellularLocation>
</comment>
<evidence type="ECO:0000313" key="16">
    <source>
        <dbReference type="EMBL" id="MBF6058228.1"/>
    </source>
</evidence>
<evidence type="ECO:0000256" key="9">
    <source>
        <dbReference type="ARBA" id="ARBA00023170"/>
    </source>
</evidence>
<feature type="signal peptide" evidence="13">
    <location>
        <begin position="1"/>
        <end position="26"/>
    </location>
</feature>
<dbReference type="PANTHER" id="PTHR30069:SF29">
    <property type="entry name" value="HEMOGLOBIN AND HEMOGLOBIN-HAPTOGLOBIN-BINDING PROTEIN 1-RELATED"/>
    <property type="match status" value="1"/>
</dbReference>
<comment type="similarity">
    <text evidence="2">Belongs to the TonB-dependent receptor family. Hemoglobin/haptoglobin binding protein subfamily.</text>
</comment>
<keyword evidence="9 16" id="KW-0675">Receptor</keyword>
<dbReference type="InterPro" id="IPR039426">
    <property type="entry name" value="TonB-dep_rcpt-like"/>
</dbReference>
<evidence type="ECO:0000256" key="13">
    <source>
        <dbReference type="SAM" id="SignalP"/>
    </source>
</evidence>
<keyword evidence="8 11" id="KW-0472">Membrane</keyword>
<dbReference type="EMBL" id="JACBGI020000013">
    <property type="protein sequence ID" value="MBF6058228.1"/>
    <property type="molecule type" value="Genomic_DNA"/>
</dbReference>
<dbReference type="InterPro" id="IPR036942">
    <property type="entry name" value="Beta-barrel_TonB_sf"/>
</dbReference>
<keyword evidence="4 11" id="KW-1134">Transmembrane beta strand</keyword>
<name>A0ABS0BWN8_9GAMM</name>
<evidence type="ECO:0000256" key="5">
    <source>
        <dbReference type="ARBA" id="ARBA00022692"/>
    </source>
</evidence>
<dbReference type="CDD" id="cd01347">
    <property type="entry name" value="ligand_gated_channel"/>
    <property type="match status" value="1"/>
</dbReference>
<keyword evidence="3 11" id="KW-0813">Transport</keyword>
<evidence type="ECO:0000256" key="6">
    <source>
        <dbReference type="ARBA" id="ARBA00022729"/>
    </source>
</evidence>
<keyword evidence="17" id="KW-1185">Reference proteome</keyword>
<feature type="domain" description="TonB-dependent receptor plug" evidence="15">
    <location>
        <begin position="43"/>
        <end position="147"/>
    </location>
</feature>
<evidence type="ECO:0000256" key="1">
    <source>
        <dbReference type="ARBA" id="ARBA00004571"/>
    </source>
</evidence>
<dbReference type="Gene3D" id="2.170.130.10">
    <property type="entry name" value="TonB-dependent receptor, plug domain"/>
    <property type="match status" value="1"/>
</dbReference>
<keyword evidence="5 11" id="KW-0812">Transmembrane</keyword>
<evidence type="ECO:0000259" key="15">
    <source>
        <dbReference type="Pfam" id="PF07715"/>
    </source>
</evidence>
<gene>
    <name evidence="16" type="ORF">H8792_007730</name>
</gene>
<dbReference type="PANTHER" id="PTHR30069">
    <property type="entry name" value="TONB-DEPENDENT OUTER MEMBRANE RECEPTOR"/>
    <property type="match status" value="1"/>
</dbReference>
<dbReference type="InterPro" id="IPR000531">
    <property type="entry name" value="Beta-barrel_TonB"/>
</dbReference>
<accession>A0ABS0BWN8</accession>
<evidence type="ECO:0000259" key="14">
    <source>
        <dbReference type="Pfam" id="PF00593"/>
    </source>
</evidence>
<evidence type="ECO:0000256" key="2">
    <source>
        <dbReference type="ARBA" id="ARBA00008143"/>
    </source>
</evidence>
<feature type="chain" id="PRO_5046737114" evidence="13">
    <location>
        <begin position="27"/>
        <end position="671"/>
    </location>
</feature>
<reference evidence="16 17" key="1">
    <citation type="submission" date="2020-11" db="EMBL/GenBank/DDBJ databases">
        <title>Sulfur oxidizing isolate from Hospital Hole Sinkhole.</title>
        <authorList>
            <person name="Scott K.M."/>
        </authorList>
    </citation>
    <scope>NUCLEOTIDE SEQUENCE [LARGE SCALE GENOMIC DNA]</scope>
    <source>
        <strain evidence="16 17">HH1</strain>
    </source>
</reference>